<keyword evidence="6" id="KW-1185">Reference proteome</keyword>
<proteinExistence type="inferred from homology"/>
<dbReference type="GO" id="GO:0016491">
    <property type="term" value="F:oxidoreductase activity"/>
    <property type="evidence" value="ECO:0007669"/>
    <property type="project" value="UniProtKB-KW"/>
</dbReference>
<evidence type="ECO:0000313" key="6">
    <source>
        <dbReference type="Proteomes" id="UP000316371"/>
    </source>
</evidence>
<dbReference type="Pfam" id="PF22725">
    <property type="entry name" value="GFO_IDH_MocA_C3"/>
    <property type="match status" value="1"/>
</dbReference>
<sequence length="331" mass="37242">MKTKIKWGIIGLGKIAHQFATALQLVENAQLAAVASRNLDKATAFATEFDCPKAYGTYDDLMQDDEITIIYIATPHNSHAEFAIKAMQHNKHVLCEKPIAMRHLDALLMVETSRKYGVFFMEAFWTRFNPAVREAFHKIEKGEIGTIKYINADFAFAVENLENNRMTDLQLGGGALLDIGVYPLFLAYLILGIPKEITAKAHFHPTGADVQTTIILDYEQAQAVLHCSFLSTSNLKATISGSEGRINLNSPWFMTQSYTVVKDNQKTKFKWPTKGKGYAYEIEECHTCIAQNRIESTLWSHQNSLELMAIVDAVRNQIGLVFPSDKKEYPL</sequence>
<comment type="caution">
    <text evidence="5">The sequence shown here is derived from an EMBL/GenBank/DDBJ whole genome shotgun (WGS) entry which is preliminary data.</text>
</comment>
<dbReference type="AlphaFoldDB" id="A0A553E8Y0"/>
<dbReference type="InterPro" id="IPR055170">
    <property type="entry name" value="GFO_IDH_MocA-like_dom"/>
</dbReference>
<dbReference type="Pfam" id="PF01408">
    <property type="entry name" value="GFO_IDH_MocA"/>
    <property type="match status" value="1"/>
</dbReference>
<accession>A0A553E8Y0</accession>
<dbReference type="EMBL" id="VJZT01000003">
    <property type="protein sequence ID" value="TRX41486.1"/>
    <property type="molecule type" value="Genomic_DNA"/>
</dbReference>
<dbReference type="SUPFAM" id="SSF51735">
    <property type="entry name" value="NAD(P)-binding Rossmann-fold domains"/>
    <property type="match status" value="1"/>
</dbReference>
<name>A0A553E8Y0_9FLAO</name>
<dbReference type="InterPro" id="IPR050984">
    <property type="entry name" value="Gfo/Idh/MocA_domain"/>
</dbReference>
<evidence type="ECO:0000259" key="4">
    <source>
        <dbReference type="Pfam" id="PF22725"/>
    </source>
</evidence>
<dbReference type="GO" id="GO:0000166">
    <property type="term" value="F:nucleotide binding"/>
    <property type="evidence" value="ECO:0007669"/>
    <property type="project" value="InterPro"/>
</dbReference>
<evidence type="ECO:0000313" key="5">
    <source>
        <dbReference type="EMBL" id="TRX41486.1"/>
    </source>
</evidence>
<evidence type="ECO:0000256" key="2">
    <source>
        <dbReference type="ARBA" id="ARBA00023002"/>
    </source>
</evidence>
<dbReference type="PANTHER" id="PTHR22604:SF105">
    <property type="entry name" value="TRANS-1,2-DIHYDROBENZENE-1,2-DIOL DEHYDROGENASE"/>
    <property type="match status" value="1"/>
</dbReference>
<organism evidence="5 6">
    <name type="scientific">Flavobacterium restrictum</name>
    <dbReference type="NCBI Taxonomy" id="2594428"/>
    <lineage>
        <taxon>Bacteria</taxon>
        <taxon>Pseudomonadati</taxon>
        <taxon>Bacteroidota</taxon>
        <taxon>Flavobacteriia</taxon>
        <taxon>Flavobacteriales</taxon>
        <taxon>Flavobacteriaceae</taxon>
        <taxon>Flavobacterium</taxon>
    </lineage>
</organism>
<feature type="domain" description="Gfo/Idh/MocA-like oxidoreductase N-terminal" evidence="3">
    <location>
        <begin position="5"/>
        <end position="123"/>
    </location>
</feature>
<dbReference type="InterPro" id="IPR000683">
    <property type="entry name" value="Gfo/Idh/MocA-like_OxRdtase_N"/>
</dbReference>
<protein>
    <submittedName>
        <fullName evidence="5">Gfo/Idh/MocA family oxidoreductase</fullName>
    </submittedName>
</protein>
<keyword evidence="2" id="KW-0560">Oxidoreductase</keyword>
<dbReference type="RefSeq" id="WP_144255672.1">
    <property type="nucleotide sequence ID" value="NZ_VJZT01000003.1"/>
</dbReference>
<comment type="similarity">
    <text evidence="1">Belongs to the Gfo/Idh/MocA family.</text>
</comment>
<dbReference type="SUPFAM" id="SSF55347">
    <property type="entry name" value="Glyceraldehyde-3-phosphate dehydrogenase-like, C-terminal domain"/>
    <property type="match status" value="1"/>
</dbReference>
<dbReference type="Proteomes" id="UP000316371">
    <property type="component" value="Unassembled WGS sequence"/>
</dbReference>
<dbReference type="Gene3D" id="3.40.50.720">
    <property type="entry name" value="NAD(P)-binding Rossmann-like Domain"/>
    <property type="match status" value="1"/>
</dbReference>
<dbReference type="OrthoDB" id="9815825at2"/>
<dbReference type="PANTHER" id="PTHR22604">
    <property type="entry name" value="OXIDOREDUCTASES"/>
    <property type="match status" value="1"/>
</dbReference>
<dbReference type="Gene3D" id="3.30.360.10">
    <property type="entry name" value="Dihydrodipicolinate Reductase, domain 2"/>
    <property type="match status" value="1"/>
</dbReference>
<evidence type="ECO:0000259" key="3">
    <source>
        <dbReference type="Pfam" id="PF01408"/>
    </source>
</evidence>
<reference evidence="5 6" key="1">
    <citation type="submission" date="2019-07" db="EMBL/GenBank/DDBJ databases">
        <title>Novel species of Flavobacterium.</title>
        <authorList>
            <person name="Liu Q."/>
            <person name="Xin Y.-H."/>
        </authorList>
    </citation>
    <scope>NUCLEOTIDE SEQUENCE [LARGE SCALE GENOMIC DNA]</scope>
    <source>
        <strain evidence="5 6">LB1R34</strain>
    </source>
</reference>
<dbReference type="InterPro" id="IPR036291">
    <property type="entry name" value="NAD(P)-bd_dom_sf"/>
</dbReference>
<feature type="domain" description="GFO/IDH/MocA-like oxidoreductase" evidence="4">
    <location>
        <begin position="133"/>
        <end position="246"/>
    </location>
</feature>
<gene>
    <name evidence="5" type="ORF">FNW21_05155</name>
</gene>
<evidence type="ECO:0000256" key="1">
    <source>
        <dbReference type="ARBA" id="ARBA00010928"/>
    </source>
</evidence>